<keyword evidence="4" id="KW-1185">Reference proteome</keyword>
<evidence type="ECO:0000313" key="4">
    <source>
        <dbReference type="Proteomes" id="UP001215598"/>
    </source>
</evidence>
<protein>
    <submittedName>
        <fullName evidence="3">Uncharacterized protein</fullName>
    </submittedName>
</protein>
<dbReference type="Proteomes" id="UP001215598">
    <property type="component" value="Unassembled WGS sequence"/>
</dbReference>
<reference evidence="3" key="1">
    <citation type="submission" date="2023-03" db="EMBL/GenBank/DDBJ databases">
        <title>Massive genome expansion in bonnet fungi (Mycena s.s.) driven by repeated elements and novel gene families across ecological guilds.</title>
        <authorList>
            <consortium name="Lawrence Berkeley National Laboratory"/>
            <person name="Harder C.B."/>
            <person name="Miyauchi S."/>
            <person name="Viragh M."/>
            <person name="Kuo A."/>
            <person name="Thoen E."/>
            <person name="Andreopoulos B."/>
            <person name="Lu D."/>
            <person name="Skrede I."/>
            <person name="Drula E."/>
            <person name="Henrissat B."/>
            <person name="Morin E."/>
            <person name="Kohler A."/>
            <person name="Barry K."/>
            <person name="LaButti K."/>
            <person name="Morin E."/>
            <person name="Salamov A."/>
            <person name="Lipzen A."/>
            <person name="Mereny Z."/>
            <person name="Hegedus B."/>
            <person name="Baldrian P."/>
            <person name="Stursova M."/>
            <person name="Weitz H."/>
            <person name="Taylor A."/>
            <person name="Grigoriev I.V."/>
            <person name="Nagy L.G."/>
            <person name="Martin F."/>
            <person name="Kauserud H."/>
        </authorList>
    </citation>
    <scope>NUCLEOTIDE SEQUENCE</scope>
    <source>
        <strain evidence="3">CBHHK182m</strain>
    </source>
</reference>
<feature type="compositionally biased region" description="Polar residues" evidence="2">
    <location>
        <begin position="44"/>
        <end position="53"/>
    </location>
</feature>
<organism evidence="3 4">
    <name type="scientific">Mycena metata</name>
    <dbReference type="NCBI Taxonomy" id="1033252"/>
    <lineage>
        <taxon>Eukaryota</taxon>
        <taxon>Fungi</taxon>
        <taxon>Dikarya</taxon>
        <taxon>Basidiomycota</taxon>
        <taxon>Agaricomycotina</taxon>
        <taxon>Agaricomycetes</taxon>
        <taxon>Agaricomycetidae</taxon>
        <taxon>Agaricales</taxon>
        <taxon>Marasmiineae</taxon>
        <taxon>Mycenaceae</taxon>
        <taxon>Mycena</taxon>
    </lineage>
</organism>
<comment type="caution">
    <text evidence="3">The sequence shown here is derived from an EMBL/GenBank/DDBJ whole genome shotgun (WGS) entry which is preliminary data.</text>
</comment>
<dbReference type="EMBL" id="JARKIB010000145">
    <property type="protein sequence ID" value="KAJ7732449.1"/>
    <property type="molecule type" value="Genomic_DNA"/>
</dbReference>
<accession>A0AAD7I0U0</accession>
<dbReference type="AlphaFoldDB" id="A0AAD7I0U0"/>
<proteinExistence type="predicted"/>
<feature type="region of interest" description="Disordered" evidence="2">
    <location>
        <begin position="24"/>
        <end position="60"/>
    </location>
</feature>
<evidence type="ECO:0000256" key="1">
    <source>
        <dbReference type="SAM" id="Coils"/>
    </source>
</evidence>
<evidence type="ECO:0000256" key="2">
    <source>
        <dbReference type="SAM" id="MobiDB-lite"/>
    </source>
</evidence>
<sequence>MESDAIVENLAYLSKYLQESRTRVSELERELDSTRRATSEKTEQNLGAQTRIQQLEAERDSLRDDVSALQDKLKVKQEPRPVKLEPDVLDLGSRDDRNALAGDTLIALMNERRLKAELEERCTGLEAHVKESAELASMALRERVEGDKVGPIFPLLLS</sequence>
<name>A0AAD7I0U0_9AGAR</name>
<gene>
    <name evidence="3" type="ORF">B0H16DRAFT_178142</name>
</gene>
<feature type="coiled-coil region" evidence="1">
    <location>
        <begin position="108"/>
        <end position="135"/>
    </location>
</feature>
<keyword evidence="1" id="KW-0175">Coiled coil</keyword>
<evidence type="ECO:0000313" key="3">
    <source>
        <dbReference type="EMBL" id="KAJ7732449.1"/>
    </source>
</evidence>
<feature type="compositionally biased region" description="Basic and acidic residues" evidence="2">
    <location>
        <begin position="24"/>
        <end position="43"/>
    </location>
</feature>